<organism evidence="2 3">
    <name type="scientific">Caenorhabditis japonica</name>
    <dbReference type="NCBI Taxonomy" id="281687"/>
    <lineage>
        <taxon>Eukaryota</taxon>
        <taxon>Metazoa</taxon>
        <taxon>Ecdysozoa</taxon>
        <taxon>Nematoda</taxon>
        <taxon>Chromadorea</taxon>
        <taxon>Rhabditida</taxon>
        <taxon>Rhabditina</taxon>
        <taxon>Rhabditomorpha</taxon>
        <taxon>Rhabditoidea</taxon>
        <taxon>Rhabditidae</taxon>
        <taxon>Peloderinae</taxon>
        <taxon>Caenorhabditis</taxon>
    </lineage>
</organism>
<evidence type="ECO:0000256" key="1">
    <source>
        <dbReference type="SAM" id="MobiDB-lite"/>
    </source>
</evidence>
<accession>A0A8R1IXI4</accession>
<dbReference type="Proteomes" id="UP000005237">
    <property type="component" value="Unassembled WGS sequence"/>
</dbReference>
<proteinExistence type="predicted"/>
<protein>
    <submittedName>
        <fullName evidence="2">Uncharacterized protein</fullName>
    </submittedName>
</protein>
<feature type="compositionally biased region" description="Basic and acidic residues" evidence="1">
    <location>
        <begin position="1"/>
        <end position="13"/>
    </location>
</feature>
<feature type="compositionally biased region" description="Polar residues" evidence="1">
    <location>
        <begin position="20"/>
        <end position="29"/>
    </location>
</feature>
<sequence>MEHNESGRMKVETSLDMMDETQTSVTKGSELSIEERHMSVKQRRKLWKNFARFVDTADK</sequence>
<evidence type="ECO:0000313" key="3">
    <source>
        <dbReference type="Proteomes" id="UP000005237"/>
    </source>
</evidence>
<feature type="region of interest" description="Disordered" evidence="1">
    <location>
        <begin position="1"/>
        <end position="34"/>
    </location>
</feature>
<name>A0A8R1IXI4_CAEJA</name>
<dbReference type="EnsemblMetazoa" id="CJA40978.1">
    <property type="protein sequence ID" value="CJA40978.1"/>
    <property type="gene ID" value="WBGene00216826"/>
</dbReference>
<dbReference type="AlphaFoldDB" id="A0A8R1IXI4"/>
<keyword evidence="3" id="KW-1185">Reference proteome</keyword>
<reference evidence="3" key="1">
    <citation type="submission" date="2010-08" db="EMBL/GenBank/DDBJ databases">
        <authorList>
            <consortium name="Caenorhabditis japonica Sequencing Consortium"/>
            <person name="Wilson R.K."/>
        </authorList>
    </citation>
    <scope>NUCLEOTIDE SEQUENCE [LARGE SCALE GENOMIC DNA]</scope>
    <source>
        <strain evidence="3">DF5081</strain>
    </source>
</reference>
<reference evidence="2" key="2">
    <citation type="submission" date="2022-06" db="UniProtKB">
        <authorList>
            <consortium name="EnsemblMetazoa"/>
        </authorList>
    </citation>
    <scope>IDENTIFICATION</scope>
    <source>
        <strain evidence="2">DF5081</strain>
    </source>
</reference>
<evidence type="ECO:0000313" key="2">
    <source>
        <dbReference type="EnsemblMetazoa" id="CJA40978.1"/>
    </source>
</evidence>